<evidence type="ECO:0000259" key="2">
    <source>
        <dbReference type="Pfam" id="PF00535"/>
    </source>
</evidence>
<dbReference type="SUPFAM" id="SSF53448">
    <property type="entry name" value="Nucleotide-diphospho-sugar transferases"/>
    <property type="match status" value="1"/>
</dbReference>
<name>T1AA94_9ZZZZ</name>
<dbReference type="InterPro" id="IPR029044">
    <property type="entry name" value="Nucleotide-diphossugar_trans"/>
</dbReference>
<evidence type="ECO:0000313" key="3">
    <source>
        <dbReference type="EMBL" id="EQD53708.1"/>
    </source>
</evidence>
<gene>
    <name evidence="3" type="ORF">B1B_10077</name>
</gene>
<dbReference type="GO" id="GO:0016740">
    <property type="term" value="F:transferase activity"/>
    <property type="evidence" value="ECO:0007669"/>
    <property type="project" value="UniProtKB-KW"/>
</dbReference>
<keyword evidence="1" id="KW-1133">Transmembrane helix</keyword>
<dbReference type="EC" id="2.-.-.-" evidence="3"/>
<keyword evidence="1" id="KW-0812">Transmembrane</keyword>
<dbReference type="EMBL" id="AUZY01006639">
    <property type="protein sequence ID" value="EQD53708.1"/>
    <property type="molecule type" value="Genomic_DNA"/>
</dbReference>
<evidence type="ECO:0000256" key="1">
    <source>
        <dbReference type="SAM" id="Phobius"/>
    </source>
</evidence>
<organism evidence="3">
    <name type="scientific">mine drainage metagenome</name>
    <dbReference type="NCBI Taxonomy" id="410659"/>
    <lineage>
        <taxon>unclassified sequences</taxon>
        <taxon>metagenomes</taxon>
        <taxon>ecological metagenomes</taxon>
    </lineage>
</organism>
<keyword evidence="1" id="KW-0472">Membrane</keyword>
<dbReference type="InterPro" id="IPR050834">
    <property type="entry name" value="Glycosyltransf_2"/>
</dbReference>
<reference evidence="3" key="1">
    <citation type="submission" date="2013-08" db="EMBL/GenBank/DDBJ databases">
        <authorList>
            <person name="Mendez C."/>
            <person name="Richter M."/>
            <person name="Ferrer M."/>
            <person name="Sanchez J."/>
        </authorList>
    </citation>
    <scope>NUCLEOTIDE SEQUENCE</scope>
</reference>
<protein>
    <submittedName>
        <fullName evidence="3">Membrane protein containing Glycosyl transferase, family 2 domain protein</fullName>
        <ecNumber evidence="3">2.-.-.-</ecNumber>
    </submittedName>
</protein>
<dbReference type="InterPro" id="IPR001173">
    <property type="entry name" value="Glyco_trans_2-like"/>
</dbReference>
<reference evidence="3" key="2">
    <citation type="journal article" date="2014" name="ISME J.">
        <title>Microbial stratification in low pH oxic and suboxic macroscopic growths along an acid mine drainage.</title>
        <authorList>
            <person name="Mendez-Garcia C."/>
            <person name="Mesa V."/>
            <person name="Sprenger R.R."/>
            <person name="Richter M."/>
            <person name="Diez M.S."/>
            <person name="Solano J."/>
            <person name="Bargiela R."/>
            <person name="Golyshina O.V."/>
            <person name="Manteca A."/>
            <person name="Ramos J.L."/>
            <person name="Gallego J.R."/>
            <person name="Llorente I."/>
            <person name="Martins Dos Santos V.A."/>
            <person name="Jensen O.N."/>
            <person name="Pelaez A.I."/>
            <person name="Sanchez J."/>
            <person name="Ferrer M."/>
        </authorList>
    </citation>
    <scope>NUCLEOTIDE SEQUENCE</scope>
</reference>
<dbReference type="Gene3D" id="3.90.550.10">
    <property type="entry name" value="Spore Coat Polysaccharide Biosynthesis Protein SpsA, Chain A"/>
    <property type="match status" value="1"/>
</dbReference>
<comment type="caution">
    <text evidence="3">The sequence shown here is derived from an EMBL/GenBank/DDBJ whole genome shotgun (WGS) entry which is preliminary data.</text>
</comment>
<feature type="transmembrane region" description="Helical" evidence="1">
    <location>
        <begin position="283"/>
        <end position="305"/>
    </location>
</feature>
<keyword evidence="3" id="KW-0808">Transferase</keyword>
<accession>T1AA94</accession>
<feature type="transmembrane region" description="Helical" evidence="1">
    <location>
        <begin position="258"/>
        <end position="277"/>
    </location>
</feature>
<dbReference type="PANTHER" id="PTHR43685:SF2">
    <property type="entry name" value="GLYCOSYLTRANSFERASE 2-LIKE DOMAIN-CONTAINING PROTEIN"/>
    <property type="match status" value="1"/>
</dbReference>
<proteinExistence type="predicted"/>
<feature type="domain" description="Glycosyltransferase 2-like" evidence="2">
    <location>
        <begin position="20"/>
        <end position="180"/>
    </location>
</feature>
<dbReference type="Pfam" id="PF00535">
    <property type="entry name" value="Glycos_transf_2"/>
    <property type="match status" value="1"/>
</dbReference>
<dbReference type="AlphaFoldDB" id="T1AA94"/>
<sequence>MAEGEGRAPVPRSPAGPTVTVVVTVLNDRRVTRTLRSLQGQTCPPLEILVADGGSTDGTFESAREWAQRDPRVRPLQVPGTIAESRNGALREARGEVVAFLDADEEAPAGWLMELVAPFTDPTVGFTGGPTPGMPGTVATFGASYYDGYLRRFYDTVARHHPHALPMGNSAWRRKVFEEVGRLDTTLDPRASSEDQDFALRALRAGWRGCYVPGAAVGHDFTGLTLWSLLRKQATYAKGGYVVWRRNGSTYEATGGRLLPYLLPPFLAVVGALLWAALPARPIWGEGVLLASGLSFLMLVSVLAIQGRAQEAHYPGFRLRPLEILRRWATTYGAFRGFLRYGWSGRRHLPRSPPSNT</sequence>
<dbReference type="PANTHER" id="PTHR43685">
    <property type="entry name" value="GLYCOSYLTRANSFERASE"/>
    <property type="match status" value="1"/>
</dbReference>